<dbReference type="SMART" id="SM00595">
    <property type="entry name" value="MADF"/>
    <property type="match status" value="2"/>
</dbReference>
<dbReference type="GO" id="GO:0005667">
    <property type="term" value="C:transcription regulator complex"/>
    <property type="evidence" value="ECO:0007669"/>
    <property type="project" value="TreeGrafter"/>
</dbReference>
<dbReference type="InterPro" id="IPR006578">
    <property type="entry name" value="MADF-dom"/>
</dbReference>
<dbReference type="RefSeq" id="XP_050563577.1">
    <property type="nucleotide sequence ID" value="XM_050707620.1"/>
</dbReference>
<dbReference type="GeneID" id="118264398"/>
<dbReference type="GO" id="GO:0006357">
    <property type="term" value="P:regulation of transcription by RNA polymerase II"/>
    <property type="evidence" value="ECO:0007669"/>
    <property type="project" value="TreeGrafter"/>
</dbReference>
<accession>A0A9R0ECS0</accession>
<dbReference type="PANTHER" id="PTHR12243">
    <property type="entry name" value="MADF DOMAIN TRANSCRIPTION FACTOR"/>
    <property type="match status" value="1"/>
</dbReference>
<feature type="domain" description="MADF" evidence="2">
    <location>
        <begin position="220"/>
        <end position="322"/>
    </location>
</feature>
<dbReference type="OrthoDB" id="6159213at2759"/>
<evidence type="ECO:0000256" key="1">
    <source>
        <dbReference type="SAM" id="MobiDB-lite"/>
    </source>
</evidence>
<evidence type="ECO:0000313" key="4">
    <source>
        <dbReference type="RefSeq" id="XP_050563577.1"/>
    </source>
</evidence>
<name>A0A9R0ECS0_SPOFR</name>
<gene>
    <name evidence="4" type="primary">LOC118264398</name>
</gene>
<dbReference type="PROSITE" id="PS51029">
    <property type="entry name" value="MADF"/>
    <property type="match status" value="1"/>
</dbReference>
<evidence type="ECO:0000313" key="3">
    <source>
        <dbReference type="Proteomes" id="UP000829999"/>
    </source>
</evidence>
<protein>
    <submittedName>
        <fullName evidence="4">Uncharacterized protein LOC118264398</fullName>
    </submittedName>
</protein>
<dbReference type="Pfam" id="PF10545">
    <property type="entry name" value="MADF_DNA_bdg"/>
    <property type="match status" value="2"/>
</dbReference>
<proteinExistence type="predicted"/>
<keyword evidence="3" id="KW-1185">Reference proteome</keyword>
<dbReference type="GO" id="GO:0005634">
    <property type="term" value="C:nucleus"/>
    <property type="evidence" value="ECO:0007669"/>
    <property type="project" value="TreeGrafter"/>
</dbReference>
<dbReference type="AlphaFoldDB" id="A0A9R0ECS0"/>
<reference evidence="4" key="1">
    <citation type="submission" date="2025-08" db="UniProtKB">
        <authorList>
            <consortium name="RefSeq"/>
        </authorList>
    </citation>
    <scope>IDENTIFICATION</scope>
    <source>
        <tissue evidence="4">Whole larval tissue</tissue>
    </source>
</reference>
<dbReference type="Proteomes" id="UP000829999">
    <property type="component" value="Unplaced"/>
</dbReference>
<feature type="compositionally biased region" description="Basic and acidic residues" evidence="1">
    <location>
        <begin position="333"/>
        <end position="357"/>
    </location>
</feature>
<evidence type="ECO:0000259" key="2">
    <source>
        <dbReference type="PROSITE" id="PS51029"/>
    </source>
</evidence>
<dbReference type="InterPro" id="IPR039353">
    <property type="entry name" value="TF_Adf1"/>
</dbReference>
<sequence>MRDPAKNRSGRIVPFGFVTRNWIRSPRSRIALLRGAEIAVFRRKMSQTNIDPELLITLIEIRPILWDKTLENYKDNNLRTAAWREVCIVLREDFQELEEKERQSYGKFLYLFRLSLYCFVLPRYSSHFRNKIICELCSYCVSTASTSCIWLITYVFQRYRLALAPRAPTCSARLSAPPAARPLNSVHSFDLLRRVALRFNKIMSKKEKEKLYDQQINREVLIAAIKDRPVLWNKFLEIYKDKTAKTAAWREICIILKEDFEEMDQKDRQLFGSSVMKRWTQLRDTWRKSLDENKETKKSGSGTKSKPYKYNQEMSFLKPIIKPGETYDNNPNTRDEAQRENADQQENQKEKHLESSSKKKRMDSGSVLDDKMMKLVDHQLNTIGSDDRNMNFFKGVLPSLQHFDDDQILEFQSGVINLIQSIKTGRNYSNWHQNYYNSHHHNYNSGGYLLY</sequence>
<feature type="region of interest" description="Disordered" evidence="1">
    <location>
        <begin position="321"/>
        <end position="367"/>
    </location>
</feature>
<dbReference type="PANTHER" id="PTHR12243:SF67">
    <property type="entry name" value="COREPRESSOR OF PANGOLIN, ISOFORM A-RELATED"/>
    <property type="match status" value="1"/>
</dbReference>
<organism evidence="3 4">
    <name type="scientific">Spodoptera frugiperda</name>
    <name type="common">Fall armyworm</name>
    <dbReference type="NCBI Taxonomy" id="7108"/>
    <lineage>
        <taxon>Eukaryota</taxon>
        <taxon>Metazoa</taxon>
        <taxon>Ecdysozoa</taxon>
        <taxon>Arthropoda</taxon>
        <taxon>Hexapoda</taxon>
        <taxon>Insecta</taxon>
        <taxon>Pterygota</taxon>
        <taxon>Neoptera</taxon>
        <taxon>Endopterygota</taxon>
        <taxon>Lepidoptera</taxon>
        <taxon>Glossata</taxon>
        <taxon>Ditrysia</taxon>
        <taxon>Noctuoidea</taxon>
        <taxon>Noctuidae</taxon>
        <taxon>Amphipyrinae</taxon>
        <taxon>Spodoptera</taxon>
    </lineage>
</organism>